<dbReference type="FunFam" id="1.25.70.10:FF:000001">
    <property type="entry name" value="Mitochondrial transcription termination factor-like"/>
    <property type="match status" value="1"/>
</dbReference>
<keyword evidence="3" id="KW-0809">Transit peptide</keyword>
<sequence length="397" mass="45608">MLQTILKMDESRFLKTFVTKYEDKVPEIMDAYQGKLTFGDYNFESESKGKIKIINSNRTISTMATTDSLALSPLLLEQSSDEKGHESVIKLFKSFGFSENHVARIVRKQPSIISFHPQKSVKPKLDYLFSITQSRSEVFDVVAKNPVILGRSLKNHIIPFFTSLGTLTGNDQHVFAAIKRNPYLLSNCVSTTFLHNIDFLQKLGVPQIQIMKLITEYGQSIGGSHAKFRKVVLKVKDMGFDLSSSCFLDAVRSFSFLSDLAWESRCEMLRSFGFSDHDISSMAKKQPVIMNFSERRMRDLLEFFVQKLRWSATKLSTSPNILRYSLEKRIIPRCSVLQALALNNCNSKRLLLTYIVKMTESRFLERFVTAYKDEVPEVMDAYRGKLRFDEFNFESES</sequence>
<evidence type="ECO:0000256" key="2">
    <source>
        <dbReference type="ARBA" id="ARBA00022472"/>
    </source>
</evidence>
<dbReference type="InterPro" id="IPR038538">
    <property type="entry name" value="MTERF_sf"/>
</dbReference>
<dbReference type="GO" id="GO:0003676">
    <property type="term" value="F:nucleic acid binding"/>
    <property type="evidence" value="ECO:0007669"/>
    <property type="project" value="InterPro"/>
</dbReference>
<dbReference type="SMART" id="SM00733">
    <property type="entry name" value="Mterf"/>
    <property type="match status" value="7"/>
</dbReference>
<protein>
    <submittedName>
        <fullName evidence="4">Uncharacterized protein</fullName>
    </submittedName>
</protein>
<organism evidence="4 5">
    <name type="scientific">Daucus carota subsp. sativus</name>
    <name type="common">Carrot</name>
    <dbReference type="NCBI Taxonomy" id="79200"/>
    <lineage>
        <taxon>Eukaryota</taxon>
        <taxon>Viridiplantae</taxon>
        <taxon>Streptophyta</taxon>
        <taxon>Embryophyta</taxon>
        <taxon>Tracheophyta</taxon>
        <taxon>Spermatophyta</taxon>
        <taxon>Magnoliopsida</taxon>
        <taxon>eudicotyledons</taxon>
        <taxon>Gunneridae</taxon>
        <taxon>Pentapetalae</taxon>
        <taxon>asterids</taxon>
        <taxon>campanulids</taxon>
        <taxon>Apiales</taxon>
        <taxon>Apiaceae</taxon>
        <taxon>Apioideae</taxon>
        <taxon>Scandiceae</taxon>
        <taxon>Daucinae</taxon>
        <taxon>Daucus</taxon>
        <taxon>Daucus sect. Daucus</taxon>
    </lineage>
</organism>
<keyword evidence="5" id="KW-1185">Reference proteome</keyword>
<dbReference type="Gene3D" id="1.25.70.10">
    <property type="entry name" value="Transcription termination factor 3, mitochondrial"/>
    <property type="match status" value="1"/>
</dbReference>
<comment type="similarity">
    <text evidence="1">Belongs to the mTERF family.</text>
</comment>
<evidence type="ECO:0000313" key="5">
    <source>
        <dbReference type="Proteomes" id="UP000077755"/>
    </source>
</evidence>
<name>A0AAF0XQY5_DAUCS</name>
<keyword evidence="2" id="KW-0805">Transcription regulation</keyword>
<dbReference type="PANTHER" id="PTHR13068:SF236">
    <property type="entry name" value="OS02G0749800 PROTEIN"/>
    <property type="match status" value="1"/>
</dbReference>
<dbReference type="GO" id="GO:0006353">
    <property type="term" value="P:DNA-templated transcription termination"/>
    <property type="evidence" value="ECO:0007669"/>
    <property type="project" value="UniProtKB-KW"/>
</dbReference>
<evidence type="ECO:0000313" key="4">
    <source>
        <dbReference type="EMBL" id="WOH12508.1"/>
    </source>
</evidence>
<accession>A0AAF0XQY5</accession>
<reference evidence="4" key="1">
    <citation type="journal article" date="2016" name="Nat. Genet.">
        <title>A high-quality carrot genome assembly provides new insights into carotenoid accumulation and asterid genome evolution.</title>
        <authorList>
            <person name="Iorizzo M."/>
            <person name="Ellison S."/>
            <person name="Senalik D."/>
            <person name="Zeng P."/>
            <person name="Satapoomin P."/>
            <person name="Huang J."/>
            <person name="Bowman M."/>
            <person name="Iovene M."/>
            <person name="Sanseverino W."/>
            <person name="Cavagnaro P."/>
            <person name="Yildiz M."/>
            <person name="Macko-Podgorni A."/>
            <person name="Moranska E."/>
            <person name="Grzebelus E."/>
            <person name="Grzebelus D."/>
            <person name="Ashrafi H."/>
            <person name="Zheng Z."/>
            <person name="Cheng S."/>
            <person name="Spooner D."/>
            <person name="Van Deynze A."/>
            <person name="Simon P."/>
        </authorList>
    </citation>
    <scope>NUCLEOTIDE SEQUENCE</scope>
    <source>
        <tissue evidence="4">Leaf</tissue>
    </source>
</reference>
<gene>
    <name evidence="4" type="ORF">DCAR_0832012</name>
</gene>
<dbReference type="PANTHER" id="PTHR13068">
    <property type="entry name" value="CGI-12 PROTEIN-RELATED"/>
    <property type="match status" value="1"/>
</dbReference>
<evidence type="ECO:0000256" key="1">
    <source>
        <dbReference type="ARBA" id="ARBA00007692"/>
    </source>
</evidence>
<proteinExistence type="inferred from homology"/>
<dbReference type="AlphaFoldDB" id="A0AAF0XQY5"/>
<keyword evidence="2" id="KW-0804">Transcription</keyword>
<dbReference type="Proteomes" id="UP000077755">
    <property type="component" value="Chromosome 8"/>
</dbReference>
<evidence type="ECO:0000256" key="3">
    <source>
        <dbReference type="ARBA" id="ARBA00022946"/>
    </source>
</evidence>
<dbReference type="Pfam" id="PF02536">
    <property type="entry name" value="mTERF"/>
    <property type="match status" value="1"/>
</dbReference>
<keyword evidence="2" id="KW-0806">Transcription termination</keyword>
<reference evidence="4" key="2">
    <citation type="submission" date="2022-03" db="EMBL/GenBank/DDBJ databases">
        <title>Draft title - Genomic analysis of global carrot germplasm unveils the trajectory of domestication and the origin of high carotenoid orange carrot.</title>
        <authorList>
            <person name="Iorizzo M."/>
            <person name="Ellison S."/>
            <person name="Senalik D."/>
            <person name="Macko-Podgorni A."/>
            <person name="Grzebelus D."/>
            <person name="Bostan H."/>
            <person name="Rolling W."/>
            <person name="Curaba J."/>
            <person name="Simon P."/>
        </authorList>
    </citation>
    <scope>NUCLEOTIDE SEQUENCE</scope>
    <source>
        <tissue evidence="4">Leaf</tissue>
    </source>
</reference>
<dbReference type="EMBL" id="CP093350">
    <property type="protein sequence ID" value="WOH12508.1"/>
    <property type="molecule type" value="Genomic_DNA"/>
</dbReference>
<dbReference type="InterPro" id="IPR003690">
    <property type="entry name" value="MTERF"/>
</dbReference>